<keyword evidence="6 11" id="KW-0520">NAD</keyword>
<name>A0A418AJZ1_9STRA</name>
<keyword evidence="5" id="KW-0548">Nucleotidyltransferase</keyword>
<dbReference type="GO" id="GO:0006302">
    <property type="term" value="P:double-strand break repair"/>
    <property type="evidence" value="ECO:0007669"/>
    <property type="project" value="TreeGrafter"/>
</dbReference>
<evidence type="ECO:0000313" key="15">
    <source>
        <dbReference type="Proteomes" id="UP000285060"/>
    </source>
</evidence>
<gene>
    <name evidence="14" type="ORF">DYB32_009047</name>
</gene>
<proteinExistence type="inferred from homology"/>
<keyword evidence="15" id="KW-1185">Reference proteome</keyword>
<evidence type="ECO:0000256" key="5">
    <source>
        <dbReference type="ARBA" id="ARBA00022695"/>
    </source>
</evidence>
<dbReference type="SUPFAM" id="SSF47587">
    <property type="entry name" value="Domain of poly(ADP-ribose) polymerase"/>
    <property type="match status" value="1"/>
</dbReference>
<dbReference type="PROSITE" id="PS51977">
    <property type="entry name" value="WGR"/>
    <property type="match status" value="1"/>
</dbReference>
<feature type="domain" description="PARP alpha-helical" evidence="12">
    <location>
        <begin position="112"/>
        <end position="236"/>
    </location>
</feature>
<dbReference type="InterPro" id="IPR050800">
    <property type="entry name" value="ARTD/PARP"/>
</dbReference>
<evidence type="ECO:0000256" key="3">
    <source>
        <dbReference type="ARBA" id="ARBA00022676"/>
    </source>
</evidence>
<dbReference type="GO" id="GO:0005730">
    <property type="term" value="C:nucleolus"/>
    <property type="evidence" value="ECO:0007669"/>
    <property type="project" value="TreeGrafter"/>
</dbReference>
<dbReference type="EMBL" id="QUSY01001732">
    <property type="protein sequence ID" value="RHY23843.1"/>
    <property type="molecule type" value="Genomic_DNA"/>
</dbReference>
<evidence type="ECO:0000256" key="8">
    <source>
        <dbReference type="ARBA" id="ARBA00024347"/>
    </source>
</evidence>
<dbReference type="VEuPathDB" id="FungiDB:H310_06196"/>
<evidence type="ECO:0000259" key="13">
    <source>
        <dbReference type="PROSITE" id="PS51977"/>
    </source>
</evidence>
<dbReference type="Pfam" id="PF02877">
    <property type="entry name" value="PARP_reg"/>
    <property type="match status" value="1"/>
</dbReference>
<dbReference type="InterPro" id="IPR004102">
    <property type="entry name" value="Poly(ADP-ribose)pol_reg_dom"/>
</dbReference>
<sequence length="365" mass="40731">MASADAPATPVKKAKVKHSAELPVESPIRITTRKPDKHLASRDQFTIVNDFTADLMQTNIGENNNKFYIIQLLQSTQSRYLVFTRWGRLGDVGQQQLVDCGDSLDKAMQLFEKKFKDKTKNNWCDRYAFVKRDFQYQLVELDASESGDGGGGGDAAMGKLSAAQIEKGQAVLEKLKTAIQQDPNAVTALSGEYYSLIPTLSGRQRPPPLTTMERIEEKAALLGTSAFALSKPCTSENRQAIRKYFSYLRVFLEAMCRMPQKEQTLWRGVSVDLFDAYEEGKIITWWGVSSCTSDENVARNFMRSCGGSCTLLRVKCKTAMDISVLSMFPGEKECLLAPGTQLRVLQRVRHGNIAEIDVEEVGRAI</sequence>
<dbReference type="VEuPathDB" id="FungiDB:H310_06161"/>
<keyword evidence="3 11" id="KW-0328">Glycosyltransferase</keyword>
<comment type="catalytic activity">
    <reaction evidence="10 11">
        <text>L-arginyl-[protein] + NAD(+) = N(omega)-(ADP-D-ribosyl)-L-arginyl-[protein] + nicotinamide + H(+)</text>
        <dbReference type="Rhea" id="RHEA:19149"/>
        <dbReference type="Rhea" id="RHEA-COMP:10532"/>
        <dbReference type="Rhea" id="RHEA-COMP:15087"/>
        <dbReference type="ChEBI" id="CHEBI:15378"/>
        <dbReference type="ChEBI" id="CHEBI:17154"/>
        <dbReference type="ChEBI" id="CHEBI:29965"/>
        <dbReference type="ChEBI" id="CHEBI:57540"/>
        <dbReference type="ChEBI" id="CHEBI:142554"/>
        <dbReference type="EC" id="2.4.2.31"/>
    </reaction>
</comment>
<evidence type="ECO:0000256" key="10">
    <source>
        <dbReference type="ARBA" id="ARBA00047597"/>
    </source>
</evidence>
<evidence type="ECO:0000256" key="1">
    <source>
        <dbReference type="ARBA" id="ARBA00004123"/>
    </source>
</evidence>
<dbReference type="SUPFAM" id="SSF56399">
    <property type="entry name" value="ADP-ribosylation"/>
    <property type="match status" value="1"/>
</dbReference>
<comment type="caution">
    <text evidence="14">The sequence shown here is derived from an EMBL/GenBank/DDBJ whole genome shotgun (WGS) entry which is preliminary data.</text>
</comment>
<dbReference type="InterPro" id="IPR036616">
    <property type="entry name" value="Poly(ADP-ribose)pol_reg_dom_sf"/>
</dbReference>
<dbReference type="Gene3D" id="2.20.140.10">
    <property type="entry name" value="WGR domain"/>
    <property type="match status" value="1"/>
</dbReference>
<evidence type="ECO:0000256" key="2">
    <source>
        <dbReference type="ARBA" id="ARBA00009558"/>
    </source>
</evidence>
<evidence type="ECO:0000313" key="14">
    <source>
        <dbReference type="EMBL" id="RHY23843.1"/>
    </source>
</evidence>
<dbReference type="GO" id="GO:0016779">
    <property type="term" value="F:nucleotidyltransferase activity"/>
    <property type="evidence" value="ECO:0007669"/>
    <property type="project" value="UniProtKB-KW"/>
</dbReference>
<dbReference type="SMART" id="SM00773">
    <property type="entry name" value="WGR"/>
    <property type="match status" value="1"/>
</dbReference>
<dbReference type="EC" id="2.4.2.31" evidence="11"/>
<dbReference type="InterPro" id="IPR008893">
    <property type="entry name" value="WGR_domain"/>
</dbReference>
<organism evidence="14 15">
    <name type="scientific">Aphanomyces invadans</name>
    <dbReference type="NCBI Taxonomy" id="157072"/>
    <lineage>
        <taxon>Eukaryota</taxon>
        <taxon>Sar</taxon>
        <taxon>Stramenopiles</taxon>
        <taxon>Oomycota</taxon>
        <taxon>Saprolegniomycetes</taxon>
        <taxon>Saprolegniales</taxon>
        <taxon>Verrucalvaceae</taxon>
        <taxon>Aphanomyces</taxon>
    </lineage>
</organism>
<dbReference type="GO" id="GO:0070212">
    <property type="term" value="P:protein poly-ADP-ribosylation"/>
    <property type="evidence" value="ECO:0007669"/>
    <property type="project" value="TreeGrafter"/>
</dbReference>
<dbReference type="PANTHER" id="PTHR10459">
    <property type="entry name" value="DNA LIGASE"/>
    <property type="match status" value="1"/>
</dbReference>
<dbReference type="Pfam" id="PF01129">
    <property type="entry name" value="ART"/>
    <property type="match status" value="1"/>
</dbReference>
<keyword evidence="4 11" id="KW-0808">Transferase</keyword>
<dbReference type="Proteomes" id="UP000285060">
    <property type="component" value="Unassembled WGS sequence"/>
</dbReference>
<evidence type="ECO:0000256" key="9">
    <source>
        <dbReference type="ARBA" id="ARBA00033987"/>
    </source>
</evidence>
<keyword evidence="7" id="KW-0539">Nucleus</keyword>
<comment type="subcellular location">
    <subcellularLocation>
        <location evidence="1">Nucleus</location>
    </subcellularLocation>
</comment>
<reference evidence="14 15" key="1">
    <citation type="submission" date="2018-08" db="EMBL/GenBank/DDBJ databases">
        <title>Aphanomyces genome sequencing and annotation.</title>
        <authorList>
            <person name="Minardi D."/>
            <person name="Oidtmann B."/>
            <person name="Van Der Giezen M."/>
            <person name="Studholme D.J."/>
        </authorList>
    </citation>
    <scope>NUCLEOTIDE SEQUENCE [LARGE SCALE GENOMIC DNA]</scope>
    <source>
        <strain evidence="14 15">NJM0002</strain>
    </source>
</reference>
<evidence type="ECO:0000256" key="11">
    <source>
        <dbReference type="RuleBase" id="RU361228"/>
    </source>
</evidence>
<dbReference type="AlphaFoldDB" id="A0A418AJZ1"/>
<dbReference type="GO" id="GO:0003950">
    <property type="term" value="F:NAD+ poly-ADP-ribosyltransferase activity"/>
    <property type="evidence" value="ECO:0007669"/>
    <property type="project" value="UniProtKB-EC"/>
</dbReference>
<dbReference type="Pfam" id="PF05406">
    <property type="entry name" value="WGR"/>
    <property type="match status" value="1"/>
</dbReference>
<dbReference type="PANTHER" id="PTHR10459:SF60">
    <property type="entry name" value="POLY [ADP-RIBOSE] POLYMERASE 2"/>
    <property type="match status" value="1"/>
</dbReference>
<dbReference type="FunFam" id="2.20.140.10:FF:000001">
    <property type="entry name" value="Poly [ADP-ribose] polymerase"/>
    <property type="match status" value="1"/>
</dbReference>
<dbReference type="PROSITE" id="PS51060">
    <property type="entry name" value="PARP_ALPHA_HD"/>
    <property type="match status" value="1"/>
</dbReference>
<comment type="similarity">
    <text evidence="8">Belongs to the ARTD/PARP family.</text>
</comment>
<protein>
    <recommendedName>
        <fullName evidence="11">NAD(P)(+)--arginine ADP-ribosyltransferase</fullName>
        <ecNumber evidence="11">2.4.2.31</ecNumber>
    </recommendedName>
    <alternativeName>
        <fullName evidence="11">Mono(ADP-ribosyl)transferase</fullName>
    </alternativeName>
</protein>
<dbReference type="SUPFAM" id="SSF142921">
    <property type="entry name" value="WGR domain-like"/>
    <property type="match status" value="1"/>
</dbReference>
<dbReference type="InterPro" id="IPR036930">
    <property type="entry name" value="WGR_dom_sf"/>
</dbReference>
<comment type="catalytic activity">
    <reaction evidence="9">
        <text>NAD(+) + (ADP-D-ribosyl)n-acceptor = nicotinamide + (ADP-D-ribosyl)n+1-acceptor + H(+).</text>
        <dbReference type="EC" id="2.4.2.30"/>
    </reaction>
</comment>
<accession>A0A418AJZ1</accession>
<evidence type="ECO:0000256" key="7">
    <source>
        <dbReference type="ARBA" id="ARBA00023242"/>
    </source>
</evidence>
<evidence type="ECO:0000256" key="4">
    <source>
        <dbReference type="ARBA" id="ARBA00022679"/>
    </source>
</evidence>
<dbReference type="GO" id="GO:0106274">
    <property type="term" value="F:NAD+-protein-arginine ADP-ribosyltransferase activity"/>
    <property type="evidence" value="ECO:0007669"/>
    <property type="project" value="UniProtKB-EC"/>
</dbReference>
<feature type="domain" description="WGR" evidence="13">
    <location>
        <begin position="44"/>
        <end position="136"/>
    </location>
</feature>
<comment type="similarity">
    <text evidence="2 11">Belongs to the Arg-specific ADP-ribosyltransferase family.</text>
</comment>
<dbReference type="Gene3D" id="1.20.142.10">
    <property type="entry name" value="Poly(ADP-ribose) polymerase, regulatory domain"/>
    <property type="match status" value="1"/>
</dbReference>
<evidence type="ECO:0000259" key="12">
    <source>
        <dbReference type="PROSITE" id="PS51060"/>
    </source>
</evidence>
<evidence type="ECO:0000256" key="6">
    <source>
        <dbReference type="ARBA" id="ARBA00023027"/>
    </source>
</evidence>
<keyword evidence="11" id="KW-0521">NADP</keyword>
<dbReference type="InterPro" id="IPR000768">
    <property type="entry name" value="ART"/>
</dbReference>
<dbReference type="Gene3D" id="3.90.176.10">
    <property type="entry name" value="Toxin ADP-ribosyltransferase, Chain A, domain 1"/>
    <property type="match status" value="1"/>
</dbReference>